<dbReference type="SUPFAM" id="SSF52172">
    <property type="entry name" value="CheY-like"/>
    <property type="match status" value="1"/>
</dbReference>
<name>A0A5B9QG45_9BACT</name>
<accession>A0A5B9QG45</accession>
<dbReference type="InterPro" id="IPR011006">
    <property type="entry name" value="CheY-like_superfamily"/>
</dbReference>
<dbReference type="KEGG" id="bgok:Pr1d_05040"/>
<feature type="coiled-coil region" evidence="1">
    <location>
        <begin position="189"/>
        <end position="223"/>
    </location>
</feature>
<organism evidence="3 4">
    <name type="scientific">Bythopirellula goksoeyrii</name>
    <dbReference type="NCBI Taxonomy" id="1400387"/>
    <lineage>
        <taxon>Bacteria</taxon>
        <taxon>Pseudomonadati</taxon>
        <taxon>Planctomycetota</taxon>
        <taxon>Planctomycetia</taxon>
        <taxon>Pirellulales</taxon>
        <taxon>Lacipirellulaceae</taxon>
        <taxon>Bythopirellula</taxon>
    </lineage>
</organism>
<evidence type="ECO:0000313" key="4">
    <source>
        <dbReference type="Proteomes" id="UP000323917"/>
    </source>
</evidence>
<dbReference type="Gene3D" id="1.10.1240.30">
    <property type="entry name" value="KaiA/RbsU domain"/>
    <property type="match status" value="1"/>
</dbReference>
<dbReference type="AlphaFoldDB" id="A0A5B9QG45"/>
<dbReference type="Proteomes" id="UP000323917">
    <property type="component" value="Chromosome"/>
</dbReference>
<protein>
    <submittedName>
        <fullName evidence="3">Uncharacterized protein</fullName>
    </submittedName>
</protein>
<gene>
    <name evidence="3" type="ORF">Pr1d_05040</name>
</gene>
<feature type="region of interest" description="Disordered" evidence="2">
    <location>
        <begin position="357"/>
        <end position="379"/>
    </location>
</feature>
<dbReference type="EMBL" id="CP042913">
    <property type="protein sequence ID" value="QEG33243.1"/>
    <property type="molecule type" value="Genomic_DNA"/>
</dbReference>
<dbReference type="Gene3D" id="3.40.50.2300">
    <property type="match status" value="1"/>
</dbReference>
<evidence type="ECO:0000256" key="2">
    <source>
        <dbReference type="SAM" id="MobiDB-lite"/>
    </source>
</evidence>
<evidence type="ECO:0000313" key="3">
    <source>
        <dbReference type="EMBL" id="QEG33243.1"/>
    </source>
</evidence>
<evidence type="ECO:0000256" key="1">
    <source>
        <dbReference type="SAM" id="Coils"/>
    </source>
</evidence>
<proteinExistence type="predicted"/>
<sequence>MFGVGDDPARCSFASIALLLTPPRCRSTVRAAIALPLALFLAMNNAAKKTEPTSPSRPMKGSLPPRMKVLYITTLNRTGGWLAEAFAADSATQILLEEVVGVTSALAKLRDEVFDAVIVSHEPPVLDALDLVEGLRAGGNEEPMILLGSQRPHEIDALCYEVGADDYCCVAETTVRGLLWKFARAIERHQLQRENRRMVQADRQRLKQEHLEAQRLLEQQRLLIADLEVLKNPTATSEQGDVLTEFDDCLAKAATAAVDVPLNLPEPLVNHYRELLRTYVIMGVGNLTNEMAELSELLAASEVSAQRALQLHVTVLEDLVQGLGSRSARHVMNRADLLVLEVMGHLADGYRQRYFERRNPPRQKSLPGFDSGSAIRVAA</sequence>
<keyword evidence="4" id="KW-1185">Reference proteome</keyword>
<dbReference type="InterPro" id="IPR017944">
    <property type="entry name" value="KaiA/RbsU_helical_domain_sf"/>
</dbReference>
<reference evidence="3 4" key="1">
    <citation type="submission" date="2019-08" db="EMBL/GenBank/DDBJ databases">
        <title>Deep-cultivation of Planctomycetes and their phenomic and genomic characterization uncovers novel biology.</title>
        <authorList>
            <person name="Wiegand S."/>
            <person name="Jogler M."/>
            <person name="Boedeker C."/>
            <person name="Pinto D."/>
            <person name="Vollmers J."/>
            <person name="Rivas-Marin E."/>
            <person name="Kohn T."/>
            <person name="Peeters S.H."/>
            <person name="Heuer A."/>
            <person name="Rast P."/>
            <person name="Oberbeckmann S."/>
            <person name="Bunk B."/>
            <person name="Jeske O."/>
            <person name="Meyerdierks A."/>
            <person name="Storesund J.E."/>
            <person name="Kallscheuer N."/>
            <person name="Luecker S."/>
            <person name="Lage O.M."/>
            <person name="Pohl T."/>
            <person name="Merkel B.J."/>
            <person name="Hornburger P."/>
            <person name="Mueller R.-W."/>
            <person name="Bruemmer F."/>
            <person name="Labrenz M."/>
            <person name="Spormann A.M."/>
            <person name="Op den Camp H."/>
            <person name="Overmann J."/>
            <person name="Amann R."/>
            <person name="Jetten M.S.M."/>
            <person name="Mascher T."/>
            <person name="Medema M.H."/>
            <person name="Devos D.P."/>
            <person name="Kaster A.-K."/>
            <person name="Ovreas L."/>
            <person name="Rohde M."/>
            <person name="Galperin M.Y."/>
            <person name="Jogler C."/>
        </authorList>
    </citation>
    <scope>NUCLEOTIDE SEQUENCE [LARGE SCALE GENOMIC DNA]</scope>
    <source>
        <strain evidence="3 4">Pr1d</strain>
    </source>
</reference>
<keyword evidence="1" id="KW-0175">Coiled coil</keyword>